<evidence type="ECO:0000313" key="4">
    <source>
        <dbReference type="EMBL" id="SMR48452.1"/>
    </source>
</evidence>
<sequence length="277" mass="30177">MHVKDRTFVITGGASGLGLATAEDLHQHGGYIAILDMNPENGEKVVKSIGRDRAKFFEVDVTETESLEAAVKSVVEWTKQTSKPIGGVIPAAGVGRPGKLLDRNLNPIKMEALDWVIDINLRGVLNTIRLVLPHMARNEPIGEDNERGVIVMVSSSSAFEGQVGQLSYAATKGAIRSMTLVLARDLAPNGIRAMSIAPSLFKTAMSDQLSPKVLQALVSATEYPKRLGNAKEFAMMVRQCIENPYLNGECVRLDGAVITYLYRSTSRAAIKILWTWL</sequence>
<dbReference type="InterPro" id="IPR057326">
    <property type="entry name" value="KR_dom"/>
</dbReference>
<keyword evidence="1" id="KW-0521">NADP</keyword>
<gene>
    <name evidence="4" type="ORF">ZT1E4_G3842</name>
</gene>
<name>A0A2H1G4G4_ZYMTR</name>
<organism evidence="4 5">
    <name type="scientific">Zymoseptoria tritici ST99CH_1E4</name>
    <dbReference type="NCBI Taxonomy" id="1276532"/>
    <lineage>
        <taxon>Eukaryota</taxon>
        <taxon>Fungi</taxon>
        <taxon>Dikarya</taxon>
        <taxon>Ascomycota</taxon>
        <taxon>Pezizomycotina</taxon>
        <taxon>Dothideomycetes</taxon>
        <taxon>Dothideomycetidae</taxon>
        <taxon>Mycosphaerellales</taxon>
        <taxon>Mycosphaerellaceae</taxon>
        <taxon>Zymoseptoria</taxon>
    </lineage>
</organism>
<dbReference type="SUPFAM" id="SSF51735">
    <property type="entry name" value="NAD(P)-binding Rossmann-fold domains"/>
    <property type="match status" value="1"/>
</dbReference>
<dbReference type="AlphaFoldDB" id="A0A2H1G4G4"/>
<dbReference type="Pfam" id="PF00106">
    <property type="entry name" value="adh_short"/>
    <property type="match status" value="1"/>
</dbReference>
<proteinExistence type="predicted"/>
<evidence type="ECO:0000259" key="3">
    <source>
        <dbReference type="SMART" id="SM00822"/>
    </source>
</evidence>
<dbReference type="Proteomes" id="UP000245764">
    <property type="component" value="Chromosome 3"/>
</dbReference>
<protein>
    <recommendedName>
        <fullName evidence="3">Ketoreductase domain-containing protein</fullName>
    </recommendedName>
</protein>
<dbReference type="PANTHER" id="PTHR43658">
    <property type="entry name" value="SHORT-CHAIN DEHYDROGENASE/REDUCTASE"/>
    <property type="match status" value="1"/>
</dbReference>
<evidence type="ECO:0000256" key="1">
    <source>
        <dbReference type="ARBA" id="ARBA00022857"/>
    </source>
</evidence>
<reference evidence="5" key="1">
    <citation type="submission" date="2017-05" db="EMBL/GenBank/DDBJ databases">
        <authorList>
            <person name="Song R."/>
            <person name="Chenine A.L."/>
            <person name="Ruprecht R.M."/>
        </authorList>
    </citation>
    <scope>NUCLEOTIDE SEQUENCE [LARGE SCALE GENOMIC DNA]</scope>
</reference>
<dbReference type="PRINTS" id="PR00081">
    <property type="entry name" value="GDHRDH"/>
</dbReference>
<keyword evidence="2" id="KW-0560">Oxidoreductase</keyword>
<dbReference type="InterPro" id="IPR020904">
    <property type="entry name" value="Sc_DH/Rdtase_CS"/>
</dbReference>
<dbReference type="InterPro" id="IPR036291">
    <property type="entry name" value="NAD(P)-bd_dom_sf"/>
</dbReference>
<feature type="domain" description="Ketoreductase" evidence="3">
    <location>
        <begin position="6"/>
        <end position="199"/>
    </location>
</feature>
<evidence type="ECO:0000256" key="2">
    <source>
        <dbReference type="ARBA" id="ARBA00023002"/>
    </source>
</evidence>
<dbReference type="Gene3D" id="3.40.50.720">
    <property type="entry name" value="NAD(P)-binding Rossmann-like Domain"/>
    <property type="match status" value="1"/>
</dbReference>
<dbReference type="PANTHER" id="PTHR43658:SF8">
    <property type="entry name" value="17-BETA-HYDROXYSTEROID DEHYDROGENASE 14-RELATED"/>
    <property type="match status" value="1"/>
</dbReference>
<dbReference type="EMBL" id="LT854255">
    <property type="protein sequence ID" value="SMR48452.1"/>
    <property type="molecule type" value="Genomic_DNA"/>
</dbReference>
<dbReference type="InterPro" id="IPR002347">
    <property type="entry name" value="SDR_fam"/>
</dbReference>
<accession>A0A2H1G4G4</accession>
<dbReference type="GO" id="GO:0016491">
    <property type="term" value="F:oxidoreductase activity"/>
    <property type="evidence" value="ECO:0007669"/>
    <property type="project" value="UniProtKB-KW"/>
</dbReference>
<dbReference type="PROSITE" id="PS00061">
    <property type="entry name" value="ADH_SHORT"/>
    <property type="match status" value="1"/>
</dbReference>
<evidence type="ECO:0000313" key="5">
    <source>
        <dbReference type="Proteomes" id="UP000245764"/>
    </source>
</evidence>
<dbReference type="SMART" id="SM00822">
    <property type="entry name" value="PKS_KR"/>
    <property type="match status" value="1"/>
</dbReference>